<organism evidence="1">
    <name type="scientific">Anguilla anguilla</name>
    <name type="common">European freshwater eel</name>
    <name type="synonym">Muraena anguilla</name>
    <dbReference type="NCBI Taxonomy" id="7936"/>
    <lineage>
        <taxon>Eukaryota</taxon>
        <taxon>Metazoa</taxon>
        <taxon>Chordata</taxon>
        <taxon>Craniata</taxon>
        <taxon>Vertebrata</taxon>
        <taxon>Euteleostomi</taxon>
        <taxon>Actinopterygii</taxon>
        <taxon>Neopterygii</taxon>
        <taxon>Teleostei</taxon>
        <taxon>Anguilliformes</taxon>
        <taxon>Anguillidae</taxon>
        <taxon>Anguilla</taxon>
    </lineage>
</organism>
<sequence>MAFEYLSCCFVFFQKTAINWPLTAFQVALNLIPGGSYPEATSAAQKFSALFFESLAS</sequence>
<dbReference type="AlphaFoldDB" id="A0A0E9RLX4"/>
<name>A0A0E9RLX4_ANGAN</name>
<proteinExistence type="predicted"/>
<protein>
    <submittedName>
        <fullName evidence="1">Uncharacterized protein</fullName>
    </submittedName>
</protein>
<evidence type="ECO:0000313" key="1">
    <source>
        <dbReference type="EMBL" id="JAH29328.1"/>
    </source>
</evidence>
<dbReference type="EMBL" id="GBXM01079249">
    <property type="protein sequence ID" value="JAH29328.1"/>
    <property type="molecule type" value="Transcribed_RNA"/>
</dbReference>
<reference evidence="1" key="1">
    <citation type="submission" date="2014-11" db="EMBL/GenBank/DDBJ databases">
        <authorList>
            <person name="Amaro Gonzalez C."/>
        </authorList>
    </citation>
    <scope>NUCLEOTIDE SEQUENCE</scope>
</reference>
<accession>A0A0E9RLX4</accession>
<reference evidence="1" key="2">
    <citation type="journal article" date="2015" name="Fish Shellfish Immunol.">
        <title>Early steps in the European eel (Anguilla anguilla)-Vibrio vulnificus interaction in the gills: Role of the RtxA13 toxin.</title>
        <authorList>
            <person name="Callol A."/>
            <person name="Pajuelo D."/>
            <person name="Ebbesson L."/>
            <person name="Teles M."/>
            <person name="MacKenzie S."/>
            <person name="Amaro C."/>
        </authorList>
    </citation>
    <scope>NUCLEOTIDE SEQUENCE</scope>
</reference>